<comment type="subcellular location">
    <subcellularLocation>
        <location evidence="1">Membrane</location>
        <topology evidence="1">Multi-pass membrane protein</topology>
    </subcellularLocation>
</comment>
<sequence length="867" mass="96293">MASVHLFSRAEGVAGSNRDEPTDNSLSSLVSTLVPTAISALIFVSLFLIFRSRFRRLYAPRTYIDSLGDQRKTPAPSNGILAWIKDFRHIKDEYILDHQSIDGYLFVRFFKLLIVLCFLGCVITWPVLFPINATGGAGKKQLNLLSMSNVQNVNRYYAHALVSFVFLTLVMLIIARESFFAVNLRQAYRRSPWGASRLSSKTILFTNVPKNITQAHLFELFPGVKHAWVASNCKDLQELVDDRDKTAFKLEAGEIKLSKDANQNRIKTEKGKKAYKAGEGVDHFCNPKDRPTHRLKFLIGKKVDTITYGRQHLAELIPKIEAEQDKHWQGKADLVGAVFLEFDTQRSAQDAWLLMQKRKTKPNSKMSARQLGVLPQEVVWNNLRIGTAEHWIRWIAATAFVSVGIIFFAVPVAVVGIISNINYLTKTFTWLSWINSIPSVILGVVTGLLPVIMLAVLMALVPIICRLMAKLAGYVTLSQVELQTQSWYFAFQVIQVFLITTCASAATAVIQQVRDDPGSVLTLLSENLPKASNFYISYFILFGLSSAAGTLLNIGGFIGVVVLGRILPGGTPRKIWQKLVNLSAPAWGSEFPKWTNLGVIALTYSGIAPLVLGFATVGFSLIYIAFRYNFLYCYETNIDTQGGAYQRALRQLITGVYLSEGCLIGLFAIATGKHKAAAGPLAIECLLLALTIIGHLCLRKALVNHEARVAYTDPTPATTQLEHGLAHTTTPEKNATGTDSSSPNVAPKPTKIPGFLQKIINPERNSTPVLSSKLDQFYHQPQDPLPVEVAKRAYFNPAVTSPTPILWIVHDDMGISEREVRECKKEVPGLEITDAQAVFNEKGKVEWAGRDEGRAKEAPVWEERIIY</sequence>
<proteinExistence type="inferred from homology"/>
<reference evidence="13 14" key="1">
    <citation type="submission" date="2024-02" db="EMBL/GenBank/DDBJ databases">
        <title>De novo assembly and annotation of 12 fungi associated with fruit tree decline syndrome in Ontario, Canada.</title>
        <authorList>
            <person name="Sulman M."/>
            <person name="Ellouze W."/>
            <person name="Ilyukhin E."/>
        </authorList>
    </citation>
    <scope>NUCLEOTIDE SEQUENCE [LARGE SCALE GENOMIC DNA]</scope>
    <source>
        <strain evidence="13 14">M42-189</strain>
    </source>
</reference>
<evidence type="ECO:0000256" key="2">
    <source>
        <dbReference type="ARBA" id="ARBA00007779"/>
    </source>
</evidence>
<dbReference type="Proteomes" id="UP001521785">
    <property type="component" value="Unassembled WGS sequence"/>
</dbReference>
<evidence type="ECO:0000256" key="8">
    <source>
        <dbReference type="SAM" id="Phobius"/>
    </source>
</evidence>
<dbReference type="Pfam" id="PF02714">
    <property type="entry name" value="RSN1_7TM"/>
    <property type="match status" value="1"/>
</dbReference>
<gene>
    <name evidence="13" type="primary">PHM7</name>
    <name evidence="13" type="ORF">SLS60_001814</name>
</gene>
<keyword evidence="14" id="KW-1185">Reference proteome</keyword>
<dbReference type="InterPro" id="IPR027815">
    <property type="entry name" value="CSC1/OSCA1-like_cyt"/>
</dbReference>
<feature type="domain" description="CSC1/OSCA1-like N-terminal transmembrane" evidence="11">
    <location>
        <begin position="29"/>
        <end position="177"/>
    </location>
</feature>
<evidence type="ECO:0000256" key="1">
    <source>
        <dbReference type="ARBA" id="ARBA00004141"/>
    </source>
</evidence>
<evidence type="ECO:0000256" key="6">
    <source>
        <dbReference type="ARBA" id="ARBA00023136"/>
    </source>
</evidence>
<protein>
    <submittedName>
        <fullName evidence="13">Phosphate metabolism protein 7</fullName>
    </submittedName>
</protein>
<keyword evidence="4 8" id="KW-0812">Transmembrane</keyword>
<evidence type="ECO:0000259" key="9">
    <source>
        <dbReference type="Pfam" id="PF02714"/>
    </source>
</evidence>
<dbReference type="InterPro" id="IPR045122">
    <property type="entry name" value="Csc1-like"/>
</dbReference>
<organism evidence="13 14">
    <name type="scientific">Paraconiothyrium brasiliense</name>
    <dbReference type="NCBI Taxonomy" id="300254"/>
    <lineage>
        <taxon>Eukaryota</taxon>
        <taxon>Fungi</taxon>
        <taxon>Dikarya</taxon>
        <taxon>Ascomycota</taxon>
        <taxon>Pezizomycotina</taxon>
        <taxon>Dothideomycetes</taxon>
        <taxon>Pleosporomycetidae</taxon>
        <taxon>Pleosporales</taxon>
        <taxon>Massarineae</taxon>
        <taxon>Didymosphaeriaceae</taxon>
        <taxon>Paraconiothyrium</taxon>
    </lineage>
</organism>
<comment type="caution">
    <text evidence="13">The sequence shown here is derived from an EMBL/GenBank/DDBJ whole genome shotgun (WGS) entry which is preliminary data.</text>
</comment>
<feature type="transmembrane region" description="Helical" evidence="8">
    <location>
        <begin position="156"/>
        <end position="175"/>
    </location>
</feature>
<feature type="region of interest" description="Disordered" evidence="7">
    <location>
        <begin position="728"/>
        <end position="748"/>
    </location>
</feature>
<feature type="transmembrane region" description="Helical" evidence="8">
    <location>
        <begin position="109"/>
        <end position="128"/>
    </location>
</feature>
<dbReference type="Pfam" id="PF12621">
    <property type="entry name" value="PHM7_ext"/>
    <property type="match status" value="1"/>
</dbReference>
<evidence type="ECO:0000259" key="10">
    <source>
        <dbReference type="Pfam" id="PF12621"/>
    </source>
</evidence>
<keyword evidence="6 8" id="KW-0472">Membrane</keyword>
<feature type="transmembrane region" description="Helical" evidence="8">
    <location>
        <begin position="535"/>
        <end position="564"/>
    </location>
</feature>
<evidence type="ECO:0000256" key="4">
    <source>
        <dbReference type="ARBA" id="ARBA00022692"/>
    </source>
</evidence>
<dbReference type="PANTHER" id="PTHR13018">
    <property type="entry name" value="PROBABLE MEMBRANE PROTEIN DUF221-RELATED"/>
    <property type="match status" value="1"/>
</dbReference>
<evidence type="ECO:0000313" key="14">
    <source>
        <dbReference type="Proteomes" id="UP001521785"/>
    </source>
</evidence>
<name>A0ABR3S0E8_9PLEO</name>
<dbReference type="Pfam" id="PF14703">
    <property type="entry name" value="PHM7_cyt"/>
    <property type="match status" value="1"/>
</dbReference>
<dbReference type="InterPro" id="IPR003864">
    <property type="entry name" value="CSC1/OSCA1-like_7TM"/>
</dbReference>
<dbReference type="Pfam" id="PF13967">
    <property type="entry name" value="RSN1_TM"/>
    <property type="match status" value="1"/>
</dbReference>
<evidence type="ECO:0000256" key="3">
    <source>
        <dbReference type="ARBA" id="ARBA00022448"/>
    </source>
</evidence>
<comment type="similarity">
    <text evidence="2">Belongs to the CSC1 (TC 1.A.17) family.</text>
</comment>
<feature type="domain" description="10TM putative phosphate transporter extracellular tail" evidence="10">
    <location>
        <begin position="769"/>
        <end position="850"/>
    </location>
</feature>
<evidence type="ECO:0000313" key="13">
    <source>
        <dbReference type="EMBL" id="KAL1610149.1"/>
    </source>
</evidence>
<keyword evidence="3" id="KW-0813">Transport</keyword>
<evidence type="ECO:0000256" key="5">
    <source>
        <dbReference type="ARBA" id="ARBA00022989"/>
    </source>
</evidence>
<keyword evidence="5 8" id="KW-1133">Transmembrane helix</keyword>
<evidence type="ECO:0000259" key="11">
    <source>
        <dbReference type="Pfam" id="PF13967"/>
    </source>
</evidence>
<feature type="transmembrane region" description="Helical" evidence="8">
    <location>
        <begin position="599"/>
        <end position="626"/>
    </location>
</feature>
<dbReference type="PANTHER" id="PTHR13018:SF26">
    <property type="entry name" value="DOMAIN PROTEIN, PUTATIVE (AFU_ORTHOLOGUE AFUA_5G10920)-RELATED"/>
    <property type="match status" value="1"/>
</dbReference>
<feature type="transmembrane region" description="Helical" evidence="8">
    <location>
        <begin position="394"/>
        <end position="419"/>
    </location>
</feature>
<dbReference type="EMBL" id="JAKJXO020000002">
    <property type="protein sequence ID" value="KAL1610149.1"/>
    <property type="molecule type" value="Genomic_DNA"/>
</dbReference>
<dbReference type="InterPro" id="IPR022257">
    <property type="entry name" value="PHM7_ext"/>
</dbReference>
<feature type="transmembrane region" description="Helical" evidence="8">
    <location>
        <begin position="29"/>
        <end position="50"/>
    </location>
</feature>
<feature type="domain" description="CSC1/OSCA1-like 7TM region" evidence="9">
    <location>
        <begin position="393"/>
        <end position="667"/>
    </location>
</feature>
<feature type="domain" description="CSC1/OSCA1-like cytosolic" evidence="12">
    <location>
        <begin position="200"/>
        <end position="382"/>
    </location>
</feature>
<feature type="transmembrane region" description="Helical" evidence="8">
    <location>
        <begin position="677"/>
        <end position="698"/>
    </location>
</feature>
<feature type="transmembrane region" description="Helical" evidence="8">
    <location>
        <begin position="439"/>
        <end position="465"/>
    </location>
</feature>
<evidence type="ECO:0000256" key="7">
    <source>
        <dbReference type="SAM" id="MobiDB-lite"/>
    </source>
</evidence>
<evidence type="ECO:0000259" key="12">
    <source>
        <dbReference type="Pfam" id="PF14703"/>
    </source>
</evidence>
<feature type="compositionally biased region" description="Polar residues" evidence="7">
    <location>
        <begin position="728"/>
        <end position="744"/>
    </location>
</feature>
<dbReference type="InterPro" id="IPR032880">
    <property type="entry name" value="CSC1/OSCA1-like_N"/>
</dbReference>
<accession>A0ABR3S0E8</accession>